<feature type="compositionally biased region" description="Polar residues" evidence="1">
    <location>
        <begin position="473"/>
        <end position="483"/>
    </location>
</feature>
<feature type="region of interest" description="Disordered" evidence="1">
    <location>
        <begin position="419"/>
        <end position="483"/>
    </location>
</feature>
<evidence type="ECO:0000256" key="1">
    <source>
        <dbReference type="SAM" id="MobiDB-lite"/>
    </source>
</evidence>
<feature type="compositionally biased region" description="Polar residues" evidence="1">
    <location>
        <begin position="40"/>
        <end position="49"/>
    </location>
</feature>
<gene>
    <name evidence="2" type="ORF">KQX54_013270</name>
</gene>
<feature type="compositionally biased region" description="Basic and acidic residues" evidence="1">
    <location>
        <begin position="308"/>
        <end position="318"/>
    </location>
</feature>
<evidence type="ECO:0000313" key="3">
    <source>
        <dbReference type="Proteomes" id="UP000826195"/>
    </source>
</evidence>
<feature type="compositionally biased region" description="Basic and acidic residues" evidence="1">
    <location>
        <begin position="276"/>
        <end position="287"/>
    </location>
</feature>
<dbReference type="Proteomes" id="UP000826195">
    <property type="component" value="Unassembled WGS sequence"/>
</dbReference>
<feature type="region of interest" description="Disordered" evidence="1">
    <location>
        <begin position="136"/>
        <end position="190"/>
    </location>
</feature>
<feature type="compositionally biased region" description="Polar residues" evidence="1">
    <location>
        <begin position="7"/>
        <end position="16"/>
    </location>
</feature>
<sequence>MAFTMNGAPQTQNNYQRKPFQPFSAQSQYRTPYRAYGNRPYQTSYQQGGIYQPYRPQNFPSYPSQLHPPPAAPRKQQMFQTYPQMTSKSLPANPVTEAINPQSPEEDQELAPIRLERHVKSSELCSCPGCPRKNLSTSEDPLEPTLNSTGARQTEGIACQPPRSRPMTAASYRQRSHDKYADALSFNPRGRTDETKIQEAQNHILDTQKTVNNNITETLLLPANGTDPGAPAKKRSRPLGSRTKRVQSLPVIRDTIPSRLRLELRRGSQNPPVVYREPESTDNRTEGDTPDDSDDVFLPPNGNGGKSGRIEPPKDPIRELAPATYFDSDDDGDDEEKEGGGGSRTSVNESIKKFERIAKKFGNVKGVAPPWIWGTTELTYLLPADPLWVPFTKTPPNKQVVREVRKSINEPLHQLNITSDDEEDQTITAPNNLEHDTDTTEHENEITELLDEENNIENDKTSTASEPDDTVIPTETNEPSLPKSLTVTEENIRLAPETPTLIRTMLNNFETQGIH</sequence>
<feature type="compositionally biased region" description="Basic residues" evidence="1">
    <location>
        <begin position="232"/>
        <end position="245"/>
    </location>
</feature>
<feature type="region of interest" description="Disordered" evidence="1">
    <location>
        <begin position="220"/>
        <end position="347"/>
    </location>
</feature>
<reference evidence="2 3" key="1">
    <citation type="journal article" date="2021" name="J. Hered.">
        <title>A chromosome-level genome assembly of the parasitoid wasp, Cotesia glomerata (Hymenoptera: Braconidae).</title>
        <authorList>
            <person name="Pinto B.J."/>
            <person name="Weis J.J."/>
            <person name="Gamble T."/>
            <person name="Ode P.J."/>
            <person name="Paul R."/>
            <person name="Zaspel J.M."/>
        </authorList>
    </citation>
    <scope>NUCLEOTIDE SEQUENCE [LARGE SCALE GENOMIC DNA]</scope>
    <source>
        <strain evidence="2">CgM1</strain>
    </source>
</reference>
<comment type="caution">
    <text evidence="2">The sequence shown here is derived from an EMBL/GenBank/DDBJ whole genome shotgun (WGS) entry which is preliminary data.</text>
</comment>
<feature type="compositionally biased region" description="Polar residues" evidence="1">
    <location>
        <begin position="77"/>
        <end position="90"/>
    </location>
</feature>
<feature type="compositionally biased region" description="Acidic residues" evidence="1">
    <location>
        <begin position="327"/>
        <end position="337"/>
    </location>
</feature>
<feature type="compositionally biased region" description="Basic and acidic residues" evidence="1">
    <location>
        <begin position="433"/>
        <end position="445"/>
    </location>
</feature>
<dbReference type="EMBL" id="JAHXZJ010002237">
    <property type="protein sequence ID" value="KAH0546664.1"/>
    <property type="molecule type" value="Genomic_DNA"/>
</dbReference>
<proteinExistence type="predicted"/>
<accession>A0AAV7I5Z2</accession>
<dbReference type="AlphaFoldDB" id="A0AAV7I5Z2"/>
<keyword evidence="3" id="KW-1185">Reference proteome</keyword>
<feature type="compositionally biased region" description="Acidic residues" evidence="1">
    <location>
        <begin position="446"/>
        <end position="456"/>
    </location>
</feature>
<name>A0AAV7I5Z2_COTGL</name>
<evidence type="ECO:0000313" key="2">
    <source>
        <dbReference type="EMBL" id="KAH0546664.1"/>
    </source>
</evidence>
<feature type="compositionally biased region" description="Polar residues" evidence="1">
    <location>
        <begin position="136"/>
        <end position="152"/>
    </location>
</feature>
<protein>
    <submittedName>
        <fullName evidence="2">Uncharacterized protein</fullName>
    </submittedName>
</protein>
<feature type="region of interest" description="Disordered" evidence="1">
    <location>
        <begin position="1"/>
        <end position="106"/>
    </location>
</feature>
<organism evidence="2 3">
    <name type="scientific">Cotesia glomerata</name>
    <name type="common">Lepidopteran parasitic wasp</name>
    <name type="synonym">Apanteles glomeratus</name>
    <dbReference type="NCBI Taxonomy" id="32391"/>
    <lineage>
        <taxon>Eukaryota</taxon>
        <taxon>Metazoa</taxon>
        <taxon>Ecdysozoa</taxon>
        <taxon>Arthropoda</taxon>
        <taxon>Hexapoda</taxon>
        <taxon>Insecta</taxon>
        <taxon>Pterygota</taxon>
        <taxon>Neoptera</taxon>
        <taxon>Endopterygota</taxon>
        <taxon>Hymenoptera</taxon>
        <taxon>Apocrita</taxon>
        <taxon>Ichneumonoidea</taxon>
        <taxon>Braconidae</taxon>
        <taxon>Microgastrinae</taxon>
        <taxon>Cotesia</taxon>
    </lineage>
</organism>